<evidence type="ECO:0000256" key="9">
    <source>
        <dbReference type="ARBA" id="ARBA00022723"/>
    </source>
</evidence>
<dbReference type="SUPFAM" id="SSF53271">
    <property type="entry name" value="PRTase-like"/>
    <property type="match status" value="1"/>
</dbReference>
<dbReference type="GO" id="GO:0006178">
    <property type="term" value="P:guanine salvage"/>
    <property type="evidence" value="ECO:0007669"/>
    <property type="project" value="TreeGrafter"/>
</dbReference>
<dbReference type="CDD" id="cd06223">
    <property type="entry name" value="PRTases_typeI"/>
    <property type="match status" value="1"/>
</dbReference>
<keyword evidence="9 15" id="KW-0479">Metal-binding</keyword>
<keyword evidence="7 15" id="KW-0328">Glycosyltransferase</keyword>
<dbReference type="Proteomes" id="UP000297288">
    <property type="component" value="Unassembled WGS sequence"/>
</dbReference>
<dbReference type="Pfam" id="PF00156">
    <property type="entry name" value="Pribosyltran"/>
    <property type="match status" value="1"/>
</dbReference>
<evidence type="ECO:0000256" key="1">
    <source>
        <dbReference type="ARBA" id="ARBA00001946"/>
    </source>
</evidence>
<dbReference type="EMBL" id="FMYV01000002">
    <property type="protein sequence ID" value="SDC27283.1"/>
    <property type="molecule type" value="Genomic_DNA"/>
</dbReference>
<keyword evidence="10 15" id="KW-0660">Purine salvage</keyword>
<comment type="catalytic activity">
    <reaction evidence="14">
        <text>IMP + diphosphate = hypoxanthine + 5-phospho-alpha-D-ribose 1-diphosphate</text>
        <dbReference type="Rhea" id="RHEA:17973"/>
        <dbReference type="ChEBI" id="CHEBI:17368"/>
        <dbReference type="ChEBI" id="CHEBI:33019"/>
        <dbReference type="ChEBI" id="CHEBI:58017"/>
        <dbReference type="ChEBI" id="CHEBI:58053"/>
        <dbReference type="EC" id="2.4.2.8"/>
    </reaction>
    <physiologicalReaction direction="right-to-left" evidence="14">
        <dbReference type="Rhea" id="RHEA:17975"/>
    </physiologicalReaction>
</comment>
<keyword evidence="11 15" id="KW-0547">Nucleotide-binding</keyword>
<dbReference type="Proteomes" id="UP000199322">
    <property type="component" value="Unassembled WGS sequence"/>
</dbReference>
<dbReference type="RefSeq" id="WP_091402975.1">
    <property type="nucleotide sequence ID" value="NZ_FMYV01000002.1"/>
</dbReference>
<dbReference type="PANTHER" id="PTHR43340">
    <property type="entry name" value="HYPOXANTHINE-GUANINE PHOSPHORIBOSYLTRANSFERASE"/>
    <property type="match status" value="1"/>
</dbReference>
<comment type="catalytic activity">
    <reaction evidence="13">
        <text>GMP + diphosphate = guanine + 5-phospho-alpha-D-ribose 1-diphosphate</text>
        <dbReference type="Rhea" id="RHEA:25424"/>
        <dbReference type="ChEBI" id="CHEBI:16235"/>
        <dbReference type="ChEBI" id="CHEBI:33019"/>
        <dbReference type="ChEBI" id="CHEBI:58017"/>
        <dbReference type="ChEBI" id="CHEBI:58115"/>
        <dbReference type="EC" id="2.4.2.8"/>
    </reaction>
    <physiologicalReaction direction="right-to-left" evidence="13">
        <dbReference type="Rhea" id="RHEA:25426"/>
    </physiologicalReaction>
</comment>
<dbReference type="GO" id="GO:0005829">
    <property type="term" value="C:cytosol"/>
    <property type="evidence" value="ECO:0007669"/>
    <property type="project" value="TreeGrafter"/>
</dbReference>
<evidence type="ECO:0000313" key="20">
    <source>
        <dbReference type="Proteomes" id="UP000297288"/>
    </source>
</evidence>
<comment type="subcellular location">
    <subcellularLocation>
        <location evidence="2 15">Cytoplasm</location>
    </subcellularLocation>
</comment>
<keyword evidence="19" id="KW-1185">Reference proteome</keyword>
<protein>
    <recommendedName>
        <fullName evidence="5 15">Hypoxanthine phosphoribosyltransferase</fullName>
        <ecNumber evidence="5 15">2.4.2.8</ecNumber>
    </recommendedName>
</protein>
<dbReference type="GO" id="GO:0000166">
    <property type="term" value="F:nucleotide binding"/>
    <property type="evidence" value="ECO:0007669"/>
    <property type="project" value="UniProtKB-KW"/>
</dbReference>
<evidence type="ECO:0000256" key="3">
    <source>
        <dbReference type="ARBA" id="ARBA00004669"/>
    </source>
</evidence>
<evidence type="ECO:0000256" key="10">
    <source>
        <dbReference type="ARBA" id="ARBA00022726"/>
    </source>
</evidence>
<dbReference type="EC" id="2.4.2.8" evidence="5 15"/>
<reference evidence="18 20" key="2">
    <citation type="submission" date="2019-04" db="EMBL/GenBank/DDBJ databases">
        <title>Draft genome sequence data and analysis of a Fermenting Bacterium, Geotoga petraea strain HO-Geo1, isolated from heavy-oil petroleum reservoir in Russia.</title>
        <authorList>
            <person name="Grouzdev D.S."/>
            <person name="Semenova E.M."/>
            <person name="Sokolova D.S."/>
            <person name="Tourova T.P."/>
            <person name="Poltaraus A.B."/>
            <person name="Nazina T.N."/>
        </authorList>
    </citation>
    <scope>NUCLEOTIDE SEQUENCE [LARGE SCALE GENOMIC DNA]</scope>
    <source>
        <strain evidence="18 20">HO-Geo1</strain>
    </source>
</reference>
<dbReference type="AlphaFoldDB" id="A0A1G6K8K6"/>
<evidence type="ECO:0000256" key="12">
    <source>
        <dbReference type="ARBA" id="ARBA00022842"/>
    </source>
</evidence>
<comment type="similarity">
    <text evidence="4 15">Belongs to the purine/pyrimidine phosphoribosyltransferase family.</text>
</comment>
<dbReference type="InterPro" id="IPR029057">
    <property type="entry name" value="PRTase-like"/>
</dbReference>
<keyword evidence="12 15" id="KW-0460">Magnesium</keyword>
<evidence type="ECO:0000259" key="16">
    <source>
        <dbReference type="Pfam" id="PF00156"/>
    </source>
</evidence>
<dbReference type="EMBL" id="SRME01000002">
    <property type="protein sequence ID" value="TGG88461.1"/>
    <property type="molecule type" value="Genomic_DNA"/>
</dbReference>
<gene>
    <name evidence="18" type="primary">hpt</name>
    <name evidence="18" type="ORF">E4650_05295</name>
    <name evidence="17" type="ORF">SAMN04488588_0778</name>
</gene>
<sequence length="170" mass="19429">MAIKTLISEEELNLKVKELGEKITDHYKDKTDEIVALCVLKGSINFYSDLVKRIDMNVLYNFIQVSSYSGTNTTGRIKVKSWVEESLEGKHVIIVEDVVDTGNTLKYIIKYLERQNPASIEIASIVVKNVHPHGINVKFPGFDIGDYFIIGYGLDYDEKYRNLPYIGYIE</sequence>
<dbReference type="GO" id="GO:0032263">
    <property type="term" value="P:GMP salvage"/>
    <property type="evidence" value="ECO:0007669"/>
    <property type="project" value="TreeGrafter"/>
</dbReference>
<evidence type="ECO:0000256" key="8">
    <source>
        <dbReference type="ARBA" id="ARBA00022679"/>
    </source>
</evidence>
<dbReference type="UniPathway" id="UPA00591">
    <property type="reaction ID" value="UER00648"/>
</dbReference>
<evidence type="ECO:0000256" key="4">
    <source>
        <dbReference type="ARBA" id="ARBA00008391"/>
    </source>
</evidence>
<name>A0A1G6K8K6_9BACT</name>
<dbReference type="GO" id="GO:0000287">
    <property type="term" value="F:magnesium ion binding"/>
    <property type="evidence" value="ECO:0007669"/>
    <property type="project" value="TreeGrafter"/>
</dbReference>
<evidence type="ECO:0000256" key="5">
    <source>
        <dbReference type="ARBA" id="ARBA00011895"/>
    </source>
</evidence>
<dbReference type="GO" id="GO:0046100">
    <property type="term" value="P:hypoxanthine metabolic process"/>
    <property type="evidence" value="ECO:0007669"/>
    <property type="project" value="TreeGrafter"/>
</dbReference>
<evidence type="ECO:0000256" key="11">
    <source>
        <dbReference type="ARBA" id="ARBA00022741"/>
    </source>
</evidence>
<dbReference type="GO" id="GO:0032264">
    <property type="term" value="P:IMP salvage"/>
    <property type="evidence" value="ECO:0007669"/>
    <property type="project" value="UniProtKB-UniPathway"/>
</dbReference>
<evidence type="ECO:0000313" key="17">
    <source>
        <dbReference type="EMBL" id="SDC27283.1"/>
    </source>
</evidence>
<keyword evidence="8 15" id="KW-0808">Transferase</keyword>
<evidence type="ECO:0000256" key="7">
    <source>
        <dbReference type="ARBA" id="ARBA00022676"/>
    </source>
</evidence>
<dbReference type="PANTHER" id="PTHR43340:SF1">
    <property type="entry name" value="HYPOXANTHINE PHOSPHORIBOSYLTRANSFERASE"/>
    <property type="match status" value="1"/>
</dbReference>
<dbReference type="OrthoDB" id="9802824at2"/>
<dbReference type="NCBIfam" id="TIGR01203">
    <property type="entry name" value="HGPRTase"/>
    <property type="match status" value="1"/>
</dbReference>
<dbReference type="Gene3D" id="3.40.50.2020">
    <property type="match status" value="1"/>
</dbReference>
<accession>A0A1G6K8K6</accession>
<evidence type="ECO:0000256" key="6">
    <source>
        <dbReference type="ARBA" id="ARBA00022490"/>
    </source>
</evidence>
<dbReference type="STRING" id="28234.SAMN04488588_0778"/>
<evidence type="ECO:0000313" key="19">
    <source>
        <dbReference type="Proteomes" id="UP000199322"/>
    </source>
</evidence>
<evidence type="ECO:0000256" key="2">
    <source>
        <dbReference type="ARBA" id="ARBA00004496"/>
    </source>
</evidence>
<evidence type="ECO:0000256" key="15">
    <source>
        <dbReference type="RuleBase" id="RU364099"/>
    </source>
</evidence>
<keyword evidence="6 15" id="KW-0963">Cytoplasm</keyword>
<feature type="domain" description="Phosphoribosyltransferase" evidence="16">
    <location>
        <begin position="14"/>
        <end position="156"/>
    </location>
</feature>
<evidence type="ECO:0000256" key="14">
    <source>
        <dbReference type="ARBA" id="ARBA00049402"/>
    </source>
</evidence>
<comment type="cofactor">
    <cofactor evidence="1 15">
        <name>Mg(2+)</name>
        <dbReference type="ChEBI" id="CHEBI:18420"/>
    </cofactor>
</comment>
<reference evidence="17 19" key="1">
    <citation type="submission" date="2016-10" db="EMBL/GenBank/DDBJ databases">
        <authorList>
            <person name="de Groot N.N."/>
        </authorList>
    </citation>
    <scope>NUCLEOTIDE SEQUENCE [LARGE SCALE GENOMIC DNA]</scope>
    <source>
        <strain evidence="17 19">WG14</strain>
    </source>
</reference>
<dbReference type="InterPro" id="IPR000836">
    <property type="entry name" value="PRTase_dom"/>
</dbReference>
<comment type="pathway">
    <text evidence="3 15">Purine metabolism; IMP biosynthesis via salvage pathway; IMP from hypoxanthine: step 1/1.</text>
</comment>
<dbReference type="InterPro" id="IPR005904">
    <property type="entry name" value="Hxn_phspho_trans"/>
</dbReference>
<dbReference type="GO" id="GO:0006166">
    <property type="term" value="P:purine ribonucleoside salvage"/>
    <property type="evidence" value="ECO:0007669"/>
    <property type="project" value="UniProtKB-KW"/>
</dbReference>
<evidence type="ECO:0000256" key="13">
    <source>
        <dbReference type="ARBA" id="ARBA00048811"/>
    </source>
</evidence>
<organism evidence="17 19">
    <name type="scientific">Geotoga petraea</name>
    <dbReference type="NCBI Taxonomy" id="28234"/>
    <lineage>
        <taxon>Bacteria</taxon>
        <taxon>Thermotogati</taxon>
        <taxon>Thermotogota</taxon>
        <taxon>Thermotogae</taxon>
        <taxon>Petrotogales</taxon>
        <taxon>Petrotogaceae</taxon>
        <taxon>Geotoga</taxon>
    </lineage>
</organism>
<evidence type="ECO:0000313" key="18">
    <source>
        <dbReference type="EMBL" id="TGG88461.1"/>
    </source>
</evidence>
<dbReference type="GO" id="GO:0004422">
    <property type="term" value="F:hypoxanthine phosphoribosyltransferase activity"/>
    <property type="evidence" value="ECO:0007669"/>
    <property type="project" value="InterPro"/>
</dbReference>
<proteinExistence type="inferred from homology"/>
<dbReference type="InterPro" id="IPR050408">
    <property type="entry name" value="HGPRT"/>
</dbReference>